<dbReference type="Pfam" id="PF00005">
    <property type="entry name" value="ABC_tran"/>
    <property type="match status" value="1"/>
</dbReference>
<feature type="domain" description="ABC transmembrane type-1" evidence="9">
    <location>
        <begin position="64"/>
        <end position="320"/>
    </location>
</feature>
<dbReference type="InterPro" id="IPR027417">
    <property type="entry name" value="P-loop_NTPase"/>
</dbReference>
<dbReference type="InterPro" id="IPR003439">
    <property type="entry name" value="ABC_transporter-like_ATP-bd"/>
</dbReference>
<evidence type="ECO:0000256" key="5">
    <source>
        <dbReference type="ARBA" id="ARBA00022989"/>
    </source>
</evidence>
<dbReference type="PANTHER" id="PTHR24221">
    <property type="entry name" value="ATP-BINDING CASSETTE SUB-FAMILY B"/>
    <property type="match status" value="1"/>
</dbReference>
<dbReference type="SUPFAM" id="SSF52540">
    <property type="entry name" value="P-loop containing nucleoside triphosphate hydrolases"/>
    <property type="match status" value="1"/>
</dbReference>
<dbReference type="PANTHER" id="PTHR24221:SF654">
    <property type="entry name" value="ATP-BINDING CASSETTE SUB-FAMILY B MEMBER 6"/>
    <property type="match status" value="1"/>
</dbReference>
<protein>
    <submittedName>
        <fullName evidence="10">ABC transporter ATP-binding protein</fullName>
    </submittedName>
</protein>
<dbReference type="AlphaFoldDB" id="A0A3L9MKJ7"/>
<dbReference type="InterPro" id="IPR017871">
    <property type="entry name" value="ABC_transporter-like_CS"/>
</dbReference>
<evidence type="ECO:0000313" key="10">
    <source>
        <dbReference type="EMBL" id="RLZ12706.1"/>
    </source>
</evidence>
<name>A0A3L9MKJ7_9FLAO</name>
<dbReference type="GO" id="GO:0034040">
    <property type="term" value="F:ATPase-coupled lipid transmembrane transporter activity"/>
    <property type="evidence" value="ECO:0007669"/>
    <property type="project" value="TreeGrafter"/>
</dbReference>
<dbReference type="InterPro" id="IPR003593">
    <property type="entry name" value="AAA+_ATPase"/>
</dbReference>
<comment type="caution">
    <text evidence="10">The sequence shown here is derived from an EMBL/GenBank/DDBJ whole genome shotgun (WGS) entry which is preliminary data.</text>
</comment>
<dbReference type="OrthoDB" id="9760358at2"/>
<evidence type="ECO:0000313" key="11">
    <source>
        <dbReference type="Proteomes" id="UP000275348"/>
    </source>
</evidence>
<dbReference type="InterPro" id="IPR011527">
    <property type="entry name" value="ABC1_TM_dom"/>
</dbReference>
<keyword evidence="11" id="KW-1185">Reference proteome</keyword>
<dbReference type="PROSITE" id="PS50929">
    <property type="entry name" value="ABC_TM1F"/>
    <property type="match status" value="1"/>
</dbReference>
<sequence>MKNKLINPLQYFPYFYKYLGNNMILFIFLNIMVGLLDGIGLAMFIPLLAIVMGSELEGESLGKLNFIVDFIEGLGFGLNIYVVLAMLISLFTIKGCIYYFKVICLIKLRLTLIKKIRLSLIKKLRSLSYEGFTKIDQGKIQNNMIGETTKLMSSCNLYFHVIQHIVMLFTYLVLAMLSNWKFALMVGVGGLLTNVIYKYVNSKTKGFSLKQIGVSNEFNGFLIQSVHNFKYLKATNYFDKYERKLTDNIEQSLNINYRMGKVSGFGESIREPLIIIIIASVIMIMTLFFEGNTASVLTSLLLIYRGLAHLVTMQGYWNDFLPLSSSIDSIEDMLREFDNNKEEVNSTIIPAISDISVENISLSFGSKKVIDDVSLNISKNKSIAFIGESGAGKTTLANVICGLQKPSVGTIKIGNLSLYDCNLNSYRDKIGYITQESVIFDDTIYNNVTFWSEKTPENMEKFYKTMETVSLMSFINNLEFKEDTELGNNGLLISGGQKQRITIARELFKDIELLIMDEATSALDSETEKYIKENIDLLQGKCTMIIIAHRLSTIKDVDEIYLMDKGKIKEYGNFEELYTKSEKFKNLVELQKL</sequence>
<comment type="subcellular location">
    <subcellularLocation>
        <location evidence="1">Cell membrane</location>
        <topology evidence="1">Multi-pass membrane protein</topology>
    </subcellularLocation>
</comment>
<keyword evidence="5 7" id="KW-1133">Transmembrane helix</keyword>
<evidence type="ECO:0000256" key="4">
    <source>
        <dbReference type="ARBA" id="ARBA00022840"/>
    </source>
</evidence>
<dbReference type="EMBL" id="RDOJ01000001">
    <property type="protein sequence ID" value="RLZ12706.1"/>
    <property type="molecule type" value="Genomic_DNA"/>
</dbReference>
<keyword evidence="2 7" id="KW-0812">Transmembrane</keyword>
<gene>
    <name evidence="10" type="ORF">EAH69_00700</name>
</gene>
<evidence type="ECO:0000256" key="3">
    <source>
        <dbReference type="ARBA" id="ARBA00022741"/>
    </source>
</evidence>
<accession>A0A3L9MKJ7</accession>
<dbReference type="GO" id="GO:0005886">
    <property type="term" value="C:plasma membrane"/>
    <property type="evidence" value="ECO:0007669"/>
    <property type="project" value="UniProtKB-SubCell"/>
</dbReference>
<feature type="transmembrane region" description="Helical" evidence="7">
    <location>
        <begin position="23"/>
        <end position="52"/>
    </location>
</feature>
<dbReference type="InterPro" id="IPR039421">
    <property type="entry name" value="Type_1_exporter"/>
</dbReference>
<dbReference type="RefSeq" id="WP_121933284.1">
    <property type="nucleotide sequence ID" value="NZ_RDOJ01000001.1"/>
</dbReference>
<dbReference type="Gene3D" id="1.20.1560.10">
    <property type="entry name" value="ABC transporter type 1, transmembrane domain"/>
    <property type="match status" value="1"/>
</dbReference>
<dbReference type="SMART" id="SM00382">
    <property type="entry name" value="AAA"/>
    <property type="match status" value="1"/>
</dbReference>
<evidence type="ECO:0000259" key="8">
    <source>
        <dbReference type="PROSITE" id="PS50893"/>
    </source>
</evidence>
<evidence type="ECO:0000256" key="2">
    <source>
        <dbReference type="ARBA" id="ARBA00022692"/>
    </source>
</evidence>
<feature type="transmembrane region" description="Helical" evidence="7">
    <location>
        <begin position="273"/>
        <end position="289"/>
    </location>
</feature>
<feature type="transmembrane region" description="Helical" evidence="7">
    <location>
        <begin position="157"/>
        <end position="176"/>
    </location>
</feature>
<dbReference type="PROSITE" id="PS00211">
    <property type="entry name" value="ABC_TRANSPORTER_1"/>
    <property type="match status" value="1"/>
</dbReference>
<dbReference type="GO" id="GO:0140359">
    <property type="term" value="F:ABC-type transporter activity"/>
    <property type="evidence" value="ECO:0007669"/>
    <property type="project" value="InterPro"/>
</dbReference>
<reference evidence="10 11" key="1">
    <citation type="submission" date="2018-10" db="EMBL/GenBank/DDBJ databases">
        <authorList>
            <person name="Chen X."/>
        </authorList>
    </citation>
    <scope>NUCLEOTIDE SEQUENCE [LARGE SCALE GENOMIC DNA]</scope>
    <source>
        <strain evidence="10 11">YIM 102668</strain>
    </source>
</reference>
<dbReference type="Pfam" id="PF00664">
    <property type="entry name" value="ABC_membrane"/>
    <property type="match status" value="1"/>
</dbReference>
<feature type="domain" description="ABC transporter" evidence="8">
    <location>
        <begin position="355"/>
        <end position="590"/>
    </location>
</feature>
<dbReference type="SUPFAM" id="SSF90123">
    <property type="entry name" value="ABC transporter transmembrane region"/>
    <property type="match status" value="1"/>
</dbReference>
<dbReference type="Proteomes" id="UP000275348">
    <property type="component" value="Unassembled WGS sequence"/>
</dbReference>
<evidence type="ECO:0000256" key="1">
    <source>
        <dbReference type="ARBA" id="ARBA00004651"/>
    </source>
</evidence>
<evidence type="ECO:0000259" key="9">
    <source>
        <dbReference type="PROSITE" id="PS50929"/>
    </source>
</evidence>
<dbReference type="InterPro" id="IPR036640">
    <property type="entry name" value="ABC1_TM_sf"/>
</dbReference>
<organism evidence="10 11">
    <name type="scientific">Faecalibacter macacae</name>
    <dbReference type="NCBI Taxonomy" id="1859289"/>
    <lineage>
        <taxon>Bacteria</taxon>
        <taxon>Pseudomonadati</taxon>
        <taxon>Bacteroidota</taxon>
        <taxon>Flavobacteriia</taxon>
        <taxon>Flavobacteriales</taxon>
        <taxon>Weeksellaceae</taxon>
        <taxon>Faecalibacter</taxon>
    </lineage>
</organism>
<evidence type="ECO:0000256" key="6">
    <source>
        <dbReference type="ARBA" id="ARBA00023136"/>
    </source>
</evidence>
<proteinExistence type="predicted"/>
<evidence type="ECO:0000256" key="7">
    <source>
        <dbReference type="SAM" id="Phobius"/>
    </source>
</evidence>
<keyword evidence="3" id="KW-0547">Nucleotide-binding</keyword>
<dbReference type="Gene3D" id="3.40.50.300">
    <property type="entry name" value="P-loop containing nucleotide triphosphate hydrolases"/>
    <property type="match status" value="1"/>
</dbReference>
<dbReference type="GO" id="GO:0005524">
    <property type="term" value="F:ATP binding"/>
    <property type="evidence" value="ECO:0007669"/>
    <property type="project" value="UniProtKB-KW"/>
</dbReference>
<feature type="transmembrane region" description="Helical" evidence="7">
    <location>
        <begin position="182"/>
        <end position="200"/>
    </location>
</feature>
<keyword evidence="6 7" id="KW-0472">Membrane</keyword>
<keyword evidence="4 10" id="KW-0067">ATP-binding</keyword>
<dbReference type="GO" id="GO:0016887">
    <property type="term" value="F:ATP hydrolysis activity"/>
    <property type="evidence" value="ECO:0007669"/>
    <property type="project" value="InterPro"/>
</dbReference>
<dbReference type="PROSITE" id="PS50893">
    <property type="entry name" value="ABC_TRANSPORTER_2"/>
    <property type="match status" value="1"/>
</dbReference>
<feature type="transmembrane region" description="Helical" evidence="7">
    <location>
        <begin position="64"/>
        <end position="91"/>
    </location>
</feature>